<feature type="domain" description="Amino acid permease/ SLC12A" evidence="9">
    <location>
        <begin position="19"/>
        <end position="442"/>
    </location>
</feature>
<evidence type="ECO:0000259" key="9">
    <source>
        <dbReference type="Pfam" id="PF00324"/>
    </source>
</evidence>
<keyword evidence="11" id="KW-1185">Reference proteome</keyword>
<dbReference type="PROSITE" id="PS00218">
    <property type="entry name" value="AMINO_ACID_PERMEASE_1"/>
    <property type="match status" value="1"/>
</dbReference>
<protein>
    <submittedName>
        <fullName evidence="10">Gamma-aminobutyrate:proton symporter, AAT family</fullName>
    </submittedName>
</protein>
<evidence type="ECO:0000256" key="4">
    <source>
        <dbReference type="ARBA" id="ARBA00022692"/>
    </source>
</evidence>
<evidence type="ECO:0000256" key="7">
    <source>
        <dbReference type="ARBA" id="ARBA00023136"/>
    </source>
</evidence>
<dbReference type="OrthoDB" id="5297508at2"/>
<evidence type="ECO:0000313" key="10">
    <source>
        <dbReference type="EMBL" id="SEC51289.1"/>
    </source>
</evidence>
<dbReference type="PANTHER" id="PTHR43495">
    <property type="entry name" value="GABA PERMEASE"/>
    <property type="match status" value="1"/>
</dbReference>
<dbReference type="PANTHER" id="PTHR43495:SF5">
    <property type="entry name" value="GAMMA-AMINOBUTYRIC ACID PERMEASE"/>
    <property type="match status" value="1"/>
</dbReference>
<sequence>MAPPKEDGPGLSRTLSSRHLSMIAVGGVIGAGLFVGSGQAIADAGPAVLITYALAGVLVILVMRMLGEMATADPRTGSFSAYAEEGIGRWAGFSVGWLYWWFWVTTIGVEATAGAAIVHRWIPLLPQWAWVLVLMAVLTVTNLFSVKSYGEFEFWFASIKVAAIVVFVLLGLAAVAGLLPGVEAPGLRNLTGHGGFAPHGAGPVFAAIFVVVFSFFGAEIATIAASESPDPVGAARRAVRSIMWRILVFYLGSIAVVVTLLPYDDASVGKSPYVAVLDLIGLPAAGTVMDVIVLTAVLSCLNSGLYTASRMAFSLSGRGDAPRSWGRISAGGVPRVAVLVSTVVGFATVVLNYFVPEEVFSFLLNTSGALAVFIWLAISVTQLRMRRRLEAAHPAGLPLRMWGYPYLTWLSIAAMAALLVAMLFSPSGRPQLLASLALTVIVVTVGITRQIRANRDVPAEVGAE</sequence>
<evidence type="ECO:0000256" key="6">
    <source>
        <dbReference type="ARBA" id="ARBA00022989"/>
    </source>
</evidence>
<evidence type="ECO:0000256" key="1">
    <source>
        <dbReference type="ARBA" id="ARBA00004141"/>
    </source>
</evidence>
<feature type="transmembrane region" description="Helical" evidence="8">
    <location>
        <begin position="242"/>
        <end position="261"/>
    </location>
</feature>
<dbReference type="GO" id="GO:0016020">
    <property type="term" value="C:membrane"/>
    <property type="evidence" value="ECO:0007669"/>
    <property type="project" value="UniProtKB-SubCell"/>
</dbReference>
<feature type="transmembrane region" description="Helical" evidence="8">
    <location>
        <begin position="200"/>
        <end position="221"/>
    </location>
</feature>
<comment type="similarity">
    <text evidence="2">Belongs to the amino acid-polyamine-organocation (APC) superfamily. Amino acid transporter (AAT) (TC 2.A.3.1) family.</text>
</comment>
<keyword evidence="5" id="KW-0029">Amino-acid transport</keyword>
<keyword evidence="7 8" id="KW-0472">Membrane</keyword>
<dbReference type="Proteomes" id="UP000199622">
    <property type="component" value="Unassembled WGS sequence"/>
</dbReference>
<feature type="transmembrane region" description="Helical" evidence="8">
    <location>
        <begin position="158"/>
        <end position="180"/>
    </location>
</feature>
<feature type="transmembrane region" description="Helical" evidence="8">
    <location>
        <begin position="430"/>
        <end position="448"/>
    </location>
</feature>
<feature type="transmembrane region" description="Helical" evidence="8">
    <location>
        <begin position="404"/>
        <end position="424"/>
    </location>
</feature>
<reference evidence="11" key="1">
    <citation type="submission" date="2016-10" db="EMBL/GenBank/DDBJ databases">
        <authorList>
            <person name="Varghese N."/>
            <person name="Submissions S."/>
        </authorList>
    </citation>
    <scope>NUCLEOTIDE SEQUENCE [LARGE SCALE GENOMIC DNA]</scope>
    <source>
        <strain evidence="11">DSM 44544</strain>
    </source>
</reference>
<feature type="transmembrane region" description="Helical" evidence="8">
    <location>
        <begin position="47"/>
        <end position="66"/>
    </location>
</feature>
<accession>A0A1H4T4T1</accession>
<evidence type="ECO:0000256" key="5">
    <source>
        <dbReference type="ARBA" id="ARBA00022970"/>
    </source>
</evidence>
<dbReference type="Gene3D" id="1.20.1740.10">
    <property type="entry name" value="Amino acid/polyamine transporter I"/>
    <property type="match status" value="1"/>
</dbReference>
<dbReference type="FunFam" id="1.20.1740.10:FF:000001">
    <property type="entry name" value="Amino acid permease"/>
    <property type="match status" value="1"/>
</dbReference>
<evidence type="ECO:0000256" key="8">
    <source>
        <dbReference type="SAM" id="Phobius"/>
    </source>
</evidence>
<feature type="transmembrane region" description="Helical" evidence="8">
    <location>
        <begin position="98"/>
        <end position="122"/>
    </location>
</feature>
<dbReference type="GO" id="GO:0055085">
    <property type="term" value="P:transmembrane transport"/>
    <property type="evidence" value="ECO:0007669"/>
    <property type="project" value="InterPro"/>
</dbReference>
<dbReference type="EMBL" id="FNSO01000004">
    <property type="protein sequence ID" value="SEC51289.1"/>
    <property type="molecule type" value="Genomic_DNA"/>
</dbReference>
<dbReference type="RefSeq" id="WP_091309581.1">
    <property type="nucleotide sequence ID" value="NZ_FNSO01000004.1"/>
</dbReference>
<dbReference type="InterPro" id="IPR004840">
    <property type="entry name" value="Amino_acid_permease_CS"/>
</dbReference>
<dbReference type="Pfam" id="PF00324">
    <property type="entry name" value="AA_permease"/>
    <property type="match status" value="1"/>
</dbReference>
<gene>
    <name evidence="10" type="ORF">SAMN04489727_4026</name>
</gene>
<dbReference type="PIRSF" id="PIRSF006060">
    <property type="entry name" value="AA_transporter"/>
    <property type="match status" value="1"/>
</dbReference>
<keyword evidence="3" id="KW-0813">Transport</keyword>
<dbReference type="GO" id="GO:0006865">
    <property type="term" value="P:amino acid transport"/>
    <property type="evidence" value="ECO:0007669"/>
    <property type="project" value="UniProtKB-KW"/>
</dbReference>
<proteinExistence type="inferred from homology"/>
<dbReference type="AlphaFoldDB" id="A0A1H4T4T1"/>
<feature type="transmembrane region" description="Helical" evidence="8">
    <location>
        <begin position="128"/>
        <end position="146"/>
    </location>
</feature>
<feature type="transmembrane region" description="Helical" evidence="8">
    <location>
        <begin position="336"/>
        <end position="355"/>
    </location>
</feature>
<evidence type="ECO:0000313" key="11">
    <source>
        <dbReference type="Proteomes" id="UP000199622"/>
    </source>
</evidence>
<dbReference type="STRING" id="208445.SAMN04489727_4026"/>
<feature type="transmembrane region" description="Helical" evidence="8">
    <location>
        <begin position="361"/>
        <end position="383"/>
    </location>
</feature>
<organism evidence="10 11">
    <name type="scientific">Amycolatopsis tolypomycina</name>
    <dbReference type="NCBI Taxonomy" id="208445"/>
    <lineage>
        <taxon>Bacteria</taxon>
        <taxon>Bacillati</taxon>
        <taxon>Actinomycetota</taxon>
        <taxon>Actinomycetes</taxon>
        <taxon>Pseudonocardiales</taxon>
        <taxon>Pseudonocardiaceae</taxon>
        <taxon>Amycolatopsis</taxon>
    </lineage>
</organism>
<feature type="transmembrane region" description="Helical" evidence="8">
    <location>
        <begin position="273"/>
        <end position="301"/>
    </location>
</feature>
<comment type="subcellular location">
    <subcellularLocation>
        <location evidence="1">Membrane</location>
        <topology evidence="1">Multi-pass membrane protein</topology>
    </subcellularLocation>
</comment>
<dbReference type="InterPro" id="IPR004841">
    <property type="entry name" value="AA-permease/SLC12A_dom"/>
</dbReference>
<feature type="transmembrane region" description="Helical" evidence="8">
    <location>
        <begin position="20"/>
        <end position="41"/>
    </location>
</feature>
<evidence type="ECO:0000256" key="2">
    <source>
        <dbReference type="ARBA" id="ARBA00008583"/>
    </source>
</evidence>
<evidence type="ECO:0000256" key="3">
    <source>
        <dbReference type="ARBA" id="ARBA00022448"/>
    </source>
</evidence>
<keyword evidence="4 8" id="KW-0812">Transmembrane</keyword>
<name>A0A1H4T4T1_9PSEU</name>
<keyword evidence="6 8" id="KW-1133">Transmembrane helix</keyword>